<dbReference type="EMBL" id="JBJQOH010000001">
    <property type="protein sequence ID" value="KAL3700632.1"/>
    <property type="molecule type" value="Genomic_DNA"/>
</dbReference>
<name>A0ABD3IEF3_9MARC</name>
<dbReference type="AlphaFoldDB" id="A0ABD3IEF3"/>
<feature type="compositionally biased region" description="Polar residues" evidence="1">
    <location>
        <begin position="108"/>
        <end position="129"/>
    </location>
</feature>
<comment type="caution">
    <text evidence="2">The sequence shown here is derived from an EMBL/GenBank/DDBJ whole genome shotgun (WGS) entry which is preliminary data.</text>
</comment>
<protein>
    <submittedName>
        <fullName evidence="2">Uncharacterized protein</fullName>
    </submittedName>
</protein>
<feature type="region of interest" description="Disordered" evidence="1">
    <location>
        <begin position="164"/>
        <end position="190"/>
    </location>
</feature>
<evidence type="ECO:0000313" key="3">
    <source>
        <dbReference type="Proteomes" id="UP001633002"/>
    </source>
</evidence>
<dbReference type="Proteomes" id="UP001633002">
    <property type="component" value="Unassembled WGS sequence"/>
</dbReference>
<gene>
    <name evidence="2" type="ORF">R1sor_018654</name>
</gene>
<sequence length="190" mass="21964">MFHSSVAKPERYFRSTHPTELTITEARERHEQVFKDGLERFEKEMNELRRFYLEQNGFSDSPIRNAVENEKQQQEKQSSPAFDFADVKTTAPQTSVDALLEHVDALQQHNDPRNCQNTSTSLPRGSPTKTDSRRSFNVDGSRVPVVRTAYNRIHTLVTKTADHNIVEKSRLSTQQQHGREQNRPTAERTK</sequence>
<organism evidence="2 3">
    <name type="scientific">Riccia sorocarpa</name>
    <dbReference type="NCBI Taxonomy" id="122646"/>
    <lineage>
        <taxon>Eukaryota</taxon>
        <taxon>Viridiplantae</taxon>
        <taxon>Streptophyta</taxon>
        <taxon>Embryophyta</taxon>
        <taxon>Marchantiophyta</taxon>
        <taxon>Marchantiopsida</taxon>
        <taxon>Marchantiidae</taxon>
        <taxon>Marchantiales</taxon>
        <taxon>Ricciaceae</taxon>
        <taxon>Riccia</taxon>
    </lineage>
</organism>
<evidence type="ECO:0000256" key="1">
    <source>
        <dbReference type="SAM" id="MobiDB-lite"/>
    </source>
</evidence>
<accession>A0ABD3IEF3</accession>
<feature type="compositionally biased region" description="Basic and acidic residues" evidence="1">
    <location>
        <begin position="177"/>
        <end position="190"/>
    </location>
</feature>
<feature type="region of interest" description="Disordered" evidence="1">
    <location>
        <begin position="108"/>
        <end position="137"/>
    </location>
</feature>
<evidence type="ECO:0000313" key="2">
    <source>
        <dbReference type="EMBL" id="KAL3700632.1"/>
    </source>
</evidence>
<proteinExistence type="predicted"/>
<keyword evidence="3" id="KW-1185">Reference proteome</keyword>
<reference evidence="2 3" key="1">
    <citation type="submission" date="2024-09" db="EMBL/GenBank/DDBJ databases">
        <title>Chromosome-scale assembly of Riccia sorocarpa.</title>
        <authorList>
            <person name="Paukszto L."/>
        </authorList>
    </citation>
    <scope>NUCLEOTIDE SEQUENCE [LARGE SCALE GENOMIC DNA]</scope>
    <source>
        <strain evidence="2">LP-2024</strain>
        <tissue evidence="2">Aerial parts of the thallus</tissue>
    </source>
</reference>